<proteinExistence type="inferred from homology"/>
<evidence type="ECO:0000256" key="5">
    <source>
        <dbReference type="ARBA" id="ARBA00022490"/>
    </source>
</evidence>
<gene>
    <name evidence="8" type="ORF">DGUA_6G012897</name>
</gene>
<dbReference type="GO" id="GO:0005096">
    <property type="term" value="F:GTPase activator activity"/>
    <property type="evidence" value="ECO:0007669"/>
    <property type="project" value="UniProtKB-KW"/>
</dbReference>
<evidence type="ECO:0000313" key="8">
    <source>
        <dbReference type="EMBL" id="SPP79971.1"/>
    </source>
</evidence>
<comment type="similarity">
    <text evidence="2">Belongs to the Rab3-GAP catalytic subunit family.</text>
</comment>
<dbReference type="PANTHER" id="PTHR21422:SF9">
    <property type="entry name" value="RAB3 GTPASE-ACTIVATING PROTEIN CATALYTIC SUBUNIT"/>
    <property type="match status" value="1"/>
</dbReference>
<name>A0A3B0K4U9_DROGU</name>
<dbReference type="GO" id="GO:0005737">
    <property type="term" value="C:cytoplasm"/>
    <property type="evidence" value="ECO:0007669"/>
    <property type="project" value="UniProtKB-SubCell"/>
</dbReference>
<evidence type="ECO:0000256" key="3">
    <source>
        <dbReference type="ARBA" id="ARBA00015817"/>
    </source>
</evidence>
<evidence type="ECO:0000256" key="2">
    <source>
        <dbReference type="ARBA" id="ARBA00008856"/>
    </source>
</evidence>
<evidence type="ECO:0000256" key="6">
    <source>
        <dbReference type="SAM" id="MobiDB-lite"/>
    </source>
</evidence>
<feature type="compositionally biased region" description="Acidic residues" evidence="6">
    <location>
        <begin position="571"/>
        <end position="584"/>
    </location>
</feature>
<dbReference type="AlphaFoldDB" id="A0A3B0K4U9"/>
<keyword evidence="9" id="KW-1185">Reference proteome</keyword>
<dbReference type="EMBL" id="OUUW01000004">
    <property type="protein sequence ID" value="SPP79971.1"/>
    <property type="molecule type" value="Genomic_DNA"/>
</dbReference>
<dbReference type="Pfam" id="PF13890">
    <property type="entry name" value="Rab3-GTPase_cat"/>
    <property type="match status" value="1"/>
</dbReference>
<evidence type="ECO:0000259" key="7">
    <source>
        <dbReference type="Pfam" id="PF13890"/>
    </source>
</evidence>
<feature type="region of interest" description="Disordered" evidence="6">
    <location>
        <begin position="554"/>
        <end position="598"/>
    </location>
</feature>
<dbReference type="InterPro" id="IPR045700">
    <property type="entry name" value="Rab3GAP1"/>
</dbReference>
<accession>A0A3B0K4U9</accession>
<keyword evidence="4" id="KW-0343">GTPase activation</keyword>
<dbReference type="InterPro" id="IPR026147">
    <property type="entry name" value="Rab3GAP1_conserved"/>
</dbReference>
<dbReference type="Proteomes" id="UP000268350">
    <property type="component" value="Unassembled WGS sequence"/>
</dbReference>
<protein>
    <recommendedName>
        <fullName evidence="3">Rab3 GTPase-activating protein catalytic subunit</fullName>
    </recommendedName>
</protein>
<evidence type="ECO:0000313" key="9">
    <source>
        <dbReference type="Proteomes" id="UP000268350"/>
    </source>
</evidence>
<sequence>MAEEIDDNDFYRENFSADSDWEVFNAQLGEILQKWDVTANGDVGRCLQPEELFRCKWQVESETLDMLSNGIEVEHYQAQLEQEEDSIKEGLKENSCLQRTQCHQDLMSSGNSFGPPIRISSNELHTLSRIYGLRRFIVLHPVKASVNYMKSTAEFNFFLSAAAVVAAEVGSVVPIFVQIYDPKWNFFTGVSLAPALRTNFRLIGLEKAPPECRYLMGLLTLFREKVPASYPQSAKVSVCTTYALDTMRIRMPMYVPFDHGLNSEDIVVAGEVLHVDVQHFSALPHGYTPESCTEIYLVYTWPELSEHVAFDSEQRTDFIPSKAPLGKVYLSVEASSYLSCCLRDYQAVASVTRSLESYVGRNFSGTSSGAEAINPLDKLTEHKLSKRRERSYELPSQAGLTKRLPGPMTESELRELLAYLFPDMHPDMALFPYVKQSFKNKVSAPQRKSLFGYSYLSFHFFLQFDPVRIKSAVPDSLVCRLSCVLATSHAHSGSLEGMAQLWAAFTRHLRLLWDNSLTVPGIASGYPDTRTCLLHQKLQMLNVCVERRVKREANSTRKEQQQQQQQAQVISDDEEEDEGEFFDCDEPHQGSGSPIKAVLSLKPEGRLRRLGDERLLDEPEEYLYIPETQEPVPKTEDQLQDDAEVMLKLGPGSGLTTQMMCSSLLSDMEAFKAANPRSQMEDFIRWYSPKDWEEVKDETGEITHQLSVRMTTEGNTWQTVWQQAQPVPIARQKRLFDDTNEALKVLHYLENRKMHEIYNLTIIPVLHSSILKLIDVFSNAKVDDLFSPQIEQLLADLCRLSRSQSDDLPPIAPLLDDLAELERRFYQFKCFERLSGYPRKSSLEQVKLQFLEILRNENCCTIVNRKLTAAGDGTLYDILIPKLEHDMNERLISKDYIIRLDGDSRSTEKGLYLGPQFMRAIVTGEKLRLCGAFTESTAFV</sequence>
<comment type="subcellular location">
    <subcellularLocation>
        <location evidence="1">Cytoplasm</location>
    </subcellularLocation>
</comment>
<dbReference type="PANTHER" id="PTHR21422">
    <property type="entry name" value="RAB3 GTPASE-ACTIVATING PROTEIN CATALYTIC SUBUNIT"/>
    <property type="match status" value="1"/>
</dbReference>
<dbReference type="STRING" id="7266.A0A3B0K4U9"/>
<dbReference type="OrthoDB" id="17346at2759"/>
<reference evidence="9" key="1">
    <citation type="submission" date="2018-01" db="EMBL/GenBank/DDBJ databases">
        <authorList>
            <person name="Alioto T."/>
            <person name="Alioto T."/>
        </authorList>
    </citation>
    <scope>NUCLEOTIDE SEQUENCE [LARGE SCALE GENOMIC DNA]</scope>
</reference>
<keyword evidence="5" id="KW-0963">Cytoplasm</keyword>
<feature type="domain" description="Rab3GAP catalytic subunit conserved" evidence="7">
    <location>
        <begin position="602"/>
        <end position="750"/>
    </location>
</feature>
<organism evidence="8 9">
    <name type="scientific">Drosophila guanche</name>
    <name type="common">Fruit fly</name>
    <dbReference type="NCBI Taxonomy" id="7266"/>
    <lineage>
        <taxon>Eukaryota</taxon>
        <taxon>Metazoa</taxon>
        <taxon>Ecdysozoa</taxon>
        <taxon>Arthropoda</taxon>
        <taxon>Hexapoda</taxon>
        <taxon>Insecta</taxon>
        <taxon>Pterygota</taxon>
        <taxon>Neoptera</taxon>
        <taxon>Endopterygota</taxon>
        <taxon>Diptera</taxon>
        <taxon>Brachycera</taxon>
        <taxon>Muscomorpha</taxon>
        <taxon>Ephydroidea</taxon>
        <taxon>Drosophilidae</taxon>
        <taxon>Drosophila</taxon>
        <taxon>Sophophora</taxon>
    </lineage>
</organism>
<evidence type="ECO:0000256" key="1">
    <source>
        <dbReference type="ARBA" id="ARBA00004496"/>
    </source>
</evidence>
<evidence type="ECO:0000256" key="4">
    <source>
        <dbReference type="ARBA" id="ARBA00022468"/>
    </source>
</evidence>